<accession>A0A4V1KPG6</accession>
<comment type="caution">
    <text evidence="5">The sequence shown here is derived from an EMBL/GenBank/DDBJ whole genome shotgun (WGS) entry which is preliminary data.</text>
</comment>
<keyword evidence="6" id="KW-1185">Reference proteome</keyword>
<dbReference type="NCBIfam" id="TIGR04183">
    <property type="entry name" value="Por_Secre_tail"/>
    <property type="match status" value="1"/>
</dbReference>
<dbReference type="OrthoDB" id="1204817at2"/>
<feature type="chain" id="PRO_5020806911" evidence="2">
    <location>
        <begin position="19"/>
        <end position="811"/>
    </location>
</feature>
<evidence type="ECO:0000313" key="5">
    <source>
        <dbReference type="EMBL" id="RXG15483.1"/>
    </source>
</evidence>
<dbReference type="AlphaFoldDB" id="A0A4V1KPG6"/>
<evidence type="ECO:0000259" key="4">
    <source>
        <dbReference type="Pfam" id="PF18962"/>
    </source>
</evidence>
<feature type="domain" description="DUF4114" evidence="3">
    <location>
        <begin position="147"/>
        <end position="230"/>
    </location>
</feature>
<dbReference type="InterPro" id="IPR026444">
    <property type="entry name" value="Secre_tail"/>
</dbReference>
<sequence>MSQLLRISFLLITAVSLAQNFNYLGDYTADGTPLYLEKENDVVTTETLQLIANSLPESFPVPVYNPHYISSGYDTDIILHDDAEVYVTFVAEGAGYKNVLGFYTYDIDKPLNRKPYQHEITIVFPNVSAKWSGGSLEAGNKVKLGSFKAGTGIGWVLLADAWKSEVTWGLWQLFSNHSFNPEAAADLKYHNVLLNDPQNQRIILGFEDIRRDYGSCDNDFNDALFYVTANPYSALETKNYADVDSATKVNSAYDGGLESNGDLASLIAKRNLQRSKNPVKLNKRAFQSKFSSKATSQKNGKTSLGSYFPETAMFGTESASVSSPEDLMGITNAAEVFAVDYYSGSDRVAAGLLLETEGRVYDHSKTICDRLNGSSLEDVRTFRLAGHEFILAKIKRVNRDLEYAVSFSVNQKASSQTLFSYWNIDQYPTGDYLNFQIWGKSVGQVSTLINHILETLNHDNQLQKNTEPVNLPSVFVKSGYYDRGALYLNIMNKIGKRNIVANTEYHKTELDGLSITSENITLSGILEEQLVLETGYLFDAGVSLYDTETNTYDALYLADGPWGIDYNANEVSITDFKIKTPQIQTSEDNYPVERGVVLEAGVKGTLNIFRHILAGALALNVSDLSAVEFNIQSNTPVEVILVPADLENWENRLRYTIPANSNKKFYAIPFEEFKDASGNSQPVTAIRSVVFSIHGDYVSFEKMKVEASELAFSTNKTLRVEEIIQQSEIATAVSYPNPFTDYTIIKVPENTSEVVLTLVDMNGRKVAEKKEKTSGRSDRFRVERDGLASGYYNYMVTTDSGNTYKGKLLIN</sequence>
<dbReference type="Pfam" id="PF18962">
    <property type="entry name" value="Por_Secre_tail"/>
    <property type="match status" value="1"/>
</dbReference>
<evidence type="ECO:0000256" key="1">
    <source>
        <dbReference type="ARBA" id="ARBA00022729"/>
    </source>
</evidence>
<evidence type="ECO:0000256" key="2">
    <source>
        <dbReference type="SAM" id="SignalP"/>
    </source>
</evidence>
<dbReference type="Pfam" id="PF13448">
    <property type="entry name" value="DUF4114"/>
    <property type="match status" value="1"/>
</dbReference>
<name>A0A4V1KPG6_9FLAO</name>
<gene>
    <name evidence="5" type="ORF">DSM04_103372</name>
</gene>
<keyword evidence="1 2" id="KW-0732">Signal</keyword>
<organism evidence="5 6">
    <name type="scientific">Leeuwenhoekiella aestuarii</name>
    <dbReference type="NCBI Taxonomy" id="2249426"/>
    <lineage>
        <taxon>Bacteria</taxon>
        <taxon>Pseudomonadati</taxon>
        <taxon>Bacteroidota</taxon>
        <taxon>Flavobacteriia</taxon>
        <taxon>Flavobacteriales</taxon>
        <taxon>Flavobacteriaceae</taxon>
        <taxon>Leeuwenhoekiella</taxon>
    </lineage>
</organism>
<dbReference type="EMBL" id="QOVI01000003">
    <property type="protein sequence ID" value="RXG15483.1"/>
    <property type="molecule type" value="Genomic_DNA"/>
</dbReference>
<dbReference type="InterPro" id="IPR025193">
    <property type="entry name" value="DUF4114"/>
</dbReference>
<reference evidence="5 6" key="1">
    <citation type="submission" date="2018-07" db="EMBL/GenBank/DDBJ databases">
        <title>Leeuwenhoekiella genomics.</title>
        <authorList>
            <person name="Tahon G."/>
            <person name="Willems A."/>
        </authorList>
    </citation>
    <scope>NUCLEOTIDE SEQUENCE [LARGE SCALE GENOMIC DNA]</scope>
    <source>
        <strain evidence="5 6">R-50232</strain>
    </source>
</reference>
<feature type="signal peptide" evidence="2">
    <location>
        <begin position="1"/>
        <end position="18"/>
    </location>
</feature>
<protein>
    <submittedName>
        <fullName evidence="5">Putative secreted protein (Por secretion system target)</fullName>
    </submittedName>
</protein>
<evidence type="ECO:0000259" key="3">
    <source>
        <dbReference type="Pfam" id="PF13448"/>
    </source>
</evidence>
<dbReference type="Proteomes" id="UP000289821">
    <property type="component" value="Unassembled WGS sequence"/>
</dbReference>
<proteinExistence type="predicted"/>
<evidence type="ECO:0000313" key="6">
    <source>
        <dbReference type="Proteomes" id="UP000289821"/>
    </source>
</evidence>
<dbReference type="RefSeq" id="WP_128761053.1">
    <property type="nucleotide sequence ID" value="NZ_QOVI01000003.1"/>
</dbReference>
<feature type="domain" description="Secretion system C-terminal sorting" evidence="4">
    <location>
        <begin position="735"/>
        <end position="810"/>
    </location>
</feature>